<dbReference type="Proteomes" id="UP001056120">
    <property type="component" value="Linkage Group LG12"/>
</dbReference>
<evidence type="ECO:0000313" key="2">
    <source>
        <dbReference type="Proteomes" id="UP001056120"/>
    </source>
</evidence>
<gene>
    <name evidence="1" type="ORF">L1987_38568</name>
</gene>
<name>A0ACB9HJ07_9ASTR</name>
<comment type="caution">
    <text evidence="1">The sequence shown here is derived from an EMBL/GenBank/DDBJ whole genome shotgun (WGS) entry which is preliminary data.</text>
</comment>
<evidence type="ECO:0000313" key="1">
    <source>
        <dbReference type="EMBL" id="KAI3795908.1"/>
    </source>
</evidence>
<reference evidence="1 2" key="2">
    <citation type="journal article" date="2022" name="Mol. Ecol. Resour.">
        <title>The genomes of chicory, endive, great burdock and yacon provide insights into Asteraceae paleo-polyploidization history and plant inulin production.</title>
        <authorList>
            <person name="Fan W."/>
            <person name="Wang S."/>
            <person name="Wang H."/>
            <person name="Wang A."/>
            <person name="Jiang F."/>
            <person name="Liu H."/>
            <person name="Zhao H."/>
            <person name="Xu D."/>
            <person name="Zhang Y."/>
        </authorList>
    </citation>
    <scope>NUCLEOTIDE SEQUENCE [LARGE SCALE GENOMIC DNA]</scope>
    <source>
        <strain evidence="2">cv. Yunnan</strain>
        <tissue evidence="1">Leaves</tissue>
    </source>
</reference>
<sequence>MAFMEEFHHLEIQLEDIKSATNNFGDDNIIGIGGFGKVYTGSISTSKGQIMVAFKRLDRRYGQGDREFLNEIMMLSRYKHEHLISLLGFCNKDGERILVYEHALHGSLDRHLRATSLTWSQRLKICLEAARGISYLHDPNGTQQRVLHRDIKSSNILLDENWNAKVSDFGLSKIGPANQHYSFLISNAVGTPGYLDPEYLEKYYLTKESDVYSFGVVLFEVLCGRLCFEYNNGRFHSLVQMWKQSYEQKKLDRIIFQDLNQQMDPSSLETFSSIAYQCLQKIYKERPTMARVVEVLETALRIQETYDVRKHEERIELQIQASYDAPMDYEKMIKTTVPWLIYRSQEEVNTLISKGVLLNMGKSWFSLNKNGEHCEMVSAAECLVPFSNTDSKDRYSHEYNSR</sequence>
<protein>
    <submittedName>
        <fullName evidence="1">Uncharacterized protein</fullName>
    </submittedName>
</protein>
<proteinExistence type="predicted"/>
<accession>A0ACB9HJ07</accession>
<reference evidence="2" key="1">
    <citation type="journal article" date="2022" name="Mol. Ecol. Resour.">
        <title>The genomes of chicory, endive, great burdock and yacon provide insights into Asteraceae palaeo-polyploidization history and plant inulin production.</title>
        <authorList>
            <person name="Fan W."/>
            <person name="Wang S."/>
            <person name="Wang H."/>
            <person name="Wang A."/>
            <person name="Jiang F."/>
            <person name="Liu H."/>
            <person name="Zhao H."/>
            <person name="Xu D."/>
            <person name="Zhang Y."/>
        </authorList>
    </citation>
    <scope>NUCLEOTIDE SEQUENCE [LARGE SCALE GENOMIC DNA]</scope>
    <source>
        <strain evidence="2">cv. Yunnan</strain>
    </source>
</reference>
<dbReference type="EMBL" id="CM042029">
    <property type="protein sequence ID" value="KAI3795908.1"/>
    <property type="molecule type" value="Genomic_DNA"/>
</dbReference>
<organism evidence="1 2">
    <name type="scientific">Smallanthus sonchifolius</name>
    <dbReference type="NCBI Taxonomy" id="185202"/>
    <lineage>
        <taxon>Eukaryota</taxon>
        <taxon>Viridiplantae</taxon>
        <taxon>Streptophyta</taxon>
        <taxon>Embryophyta</taxon>
        <taxon>Tracheophyta</taxon>
        <taxon>Spermatophyta</taxon>
        <taxon>Magnoliopsida</taxon>
        <taxon>eudicotyledons</taxon>
        <taxon>Gunneridae</taxon>
        <taxon>Pentapetalae</taxon>
        <taxon>asterids</taxon>
        <taxon>campanulids</taxon>
        <taxon>Asterales</taxon>
        <taxon>Asteraceae</taxon>
        <taxon>Asteroideae</taxon>
        <taxon>Heliantheae alliance</taxon>
        <taxon>Millerieae</taxon>
        <taxon>Smallanthus</taxon>
    </lineage>
</organism>
<keyword evidence="2" id="KW-1185">Reference proteome</keyword>